<dbReference type="RefSeq" id="WP_245840155.1">
    <property type="nucleotide sequence ID" value="NZ_MLFR01000002.1"/>
</dbReference>
<reference evidence="1 2" key="1">
    <citation type="journal article" date="2017" name="Antonie Van Leeuwenhoek">
        <title>Phylogenomic resolution of the bacterial genus Pantoea and its relationship with Erwinia and Tatumella.</title>
        <authorList>
            <person name="Palmer M."/>
            <person name="Steenkamp E.T."/>
            <person name="Coetzee M.P."/>
            <person name="Chan W.Y."/>
            <person name="van Zyl E."/>
            <person name="De Maayer P."/>
            <person name="Coutinho T.A."/>
            <person name="Blom J."/>
            <person name="Smits T.H."/>
            <person name="Duffy B."/>
            <person name="Venter S.N."/>
        </authorList>
    </citation>
    <scope>NUCLEOTIDE SEQUENCE [LARGE SCALE GENOMIC DNA]</scope>
    <source>
        <strain evidence="1 2">LMG 26275</strain>
    </source>
</reference>
<sequence>MRWVFPRFLSSPNVFLPGVRQEIEEFLVRNKLAFADGETVITGHMDEAEKKAFILTLDRMAEKRKKTGKEIRVTIPRVLNNEESKCFFEANRVLYPKMDIRIPFLTVREILRYRPALDAAKVVCPTLVVTAENDTVNPPSQGLALFNAAGAREKRLYQQKDARHYDMYTGMFFKKAVLLQTEWFNKYL</sequence>
<name>A0A1X1D386_9GAMM</name>
<dbReference type="SUPFAM" id="SSF53474">
    <property type="entry name" value="alpha/beta-Hydrolases"/>
    <property type="match status" value="1"/>
</dbReference>
<proteinExistence type="predicted"/>
<dbReference type="Gene3D" id="3.40.50.1820">
    <property type="entry name" value="alpha/beta hydrolase"/>
    <property type="match status" value="1"/>
</dbReference>
<comment type="caution">
    <text evidence="1">The sequence shown here is derived from an EMBL/GenBank/DDBJ whole genome shotgun (WGS) entry which is preliminary data.</text>
</comment>
<accession>A0A1X1D386</accession>
<evidence type="ECO:0008006" key="3">
    <source>
        <dbReference type="Google" id="ProtNLM"/>
    </source>
</evidence>
<evidence type="ECO:0000313" key="2">
    <source>
        <dbReference type="Proteomes" id="UP000193558"/>
    </source>
</evidence>
<gene>
    <name evidence="1" type="ORF">HA51_04270</name>
</gene>
<dbReference type="EMBL" id="MLFR01000002">
    <property type="protein sequence ID" value="ORM71107.1"/>
    <property type="molecule type" value="Genomic_DNA"/>
</dbReference>
<dbReference type="Proteomes" id="UP000193558">
    <property type="component" value="Unassembled WGS sequence"/>
</dbReference>
<dbReference type="InterPro" id="IPR029058">
    <property type="entry name" value="AB_hydrolase_fold"/>
</dbReference>
<organism evidence="1 2">
    <name type="scientific">Pantoea rwandensis</name>
    <dbReference type="NCBI Taxonomy" id="1076550"/>
    <lineage>
        <taxon>Bacteria</taxon>
        <taxon>Pseudomonadati</taxon>
        <taxon>Pseudomonadota</taxon>
        <taxon>Gammaproteobacteria</taxon>
        <taxon>Enterobacterales</taxon>
        <taxon>Erwiniaceae</taxon>
        <taxon>Pantoea</taxon>
    </lineage>
</organism>
<evidence type="ECO:0000313" key="1">
    <source>
        <dbReference type="EMBL" id="ORM71107.1"/>
    </source>
</evidence>
<protein>
    <recommendedName>
        <fullName evidence="3">Peptidase S9 prolyl oligopeptidase catalytic domain-containing protein</fullName>
    </recommendedName>
</protein>
<dbReference type="AlphaFoldDB" id="A0A1X1D386"/>